<dbReference type="PANTHER" id="PTHR24148">
    <property type="entry name" value="ANKYRIN REPEAT DOMAIN-CONTAINING PROTEIN 39 HOMOLOG-RELATED"/>
    <property type="match status" value="1"/>
</dbReference>
<keyword evidence="3" id="KW-1185">Reference proteome</keyword>
<feature type="non-terminal residue" evidence="2">
    <location>
        <position position="1"/>
    </location>
</feature>
<dbReference type="STRING" id="1745343.A0A2J6Q590"/>
<gene>
    <name evidence="2" type="ORF">NA56DRAFT_555680</name>
</gene>
<evidence type="ECO:0000313" key="2">
    <source>
        <dbReference type="EMBL" id="PMD21457.1"/>
    </source>
</evidence>
<name>A0A2J6Q590_9HELO</name>
<dbReference type="EMBL" id="KZ613481">
    <property type="protein sequence ID" value="PMD21457.1"/>
    <property type="molecule type" value="Genomic_DNA"/>
</dbReference>
<proteinExistence type="predicted"/>
<dbReference type="Pfam" id="PF06985">
    <property type="entry name" value="HET"/>
    <property type="match status" value="1"/>
</dbReference>
<dbReference type="InterPro" id="IPR052895">
    <property type="entry name" value="HetReg/Transcr_Mod"/>
</dbReference>
<evidence type="ECO:0000313" key="3">
    <source>
        <dbReference type="Proteomes" id="UP000235672"/>
    </source>
</evidence>
<protein>
    <submittedName>
        <fullName evidence="2">HET-domain-containing protein</fullName>
    </submittedName>
</protein>
<sequence>INYSPLSNAREIRLVILEPGSDDDPISCRLLHAELGKLRYAALSYEWGEVSNEDPDILIDGKEVQIRQNLRIALWHLRSKDDERCLWIDAMCIDQWNVLERNHQVELMGRIYSTSKSTI</sequence>
<dbReference type="AlphaFoldDB" id="A0A2J6Q590"/>
<reference evidence="2 3" key="1">
    <citation type="submission" date="2016-05" db="EMBL/GenBank/DDBJ databases">
        <title>A degradative enzymes factory behind the ericoid mycorrhizal symbiosis.</title>
        <authorList>
            <consortium name="DOE Joint Genome Institute"/>
            <person name="Martino E."/>
            <person name="Morin E."/>
            <person name="Grelet G."/>
            <person name="Kuo A."/>
            <person name="Kohler A."/>
            <person name="Daghino S."/>
            <person name="Barry K."/>
            <person name="Choi C."/>
            <person name="Cichocki N."/>
            <person name="Clum A."/>
            <person name="Copeland A."/>
            <person name="Hainaut M."/>
            <person name="Haridas S."/>
            <person name="Labutti K."/>
            <person name="Lindquist E."/>
            <person name="Lipzen A."/>
            <person name="Khouja H.-R."/>
            <person name="Murat C."/>
            <person name="Ohm R."/>
            <person name="Olson A."/>
            <person name="Spatafora J."/>
            <person name="Veneault-Fourrey C."/>
            <person name="Henrissat B."/>
            <person name="Grigoriev I."/>
            <person name="Martin F."/>
            <person name="Perotto S."/>
        </authorList>
    </citation>
    <scope>NUCLEOTIDE SEQUENCE [LARGE SCALE GENOMIC DNA]</scope>
    <source>
        <strain evidence="2 3">UAMH 7357</strain>
    </source>
</reference>
<accession>A0A2J6Q590</accession>
<dbReference type="OrthoDB" id="2157530at2759"/>
<feature type="non-terminal residue" evidence="2">
    <location>
        <position position="119"/>
    </location>
</feature>
<organism evidence="2 3">
    <name type="scientific">Hyaloscypha hepaticicola</name>
    <dbReference type="NCBI Taxonomy" id="2082293"/>
    <lineage>
        <taxon>Eukaryota</taxon>
        <taxon>Fungi</taxon>
        <taxon>Dikarya</taxon>
        <taxon>Ascomycota</taxon>
        <taxon>Pezizomycotina</taxon>
        <taxon>Leotiomycetes</taxon>
        <taxon>Helotiales</taxon>
        <taxon>Hyaloscyphaceae</taxon>
        <taxon>Hyaloscypha</taxon>
    </lineage>
</organism>
<dbReference type="Proteomes" id="UP000235672">
    <property type="component" value="Unassembled WGS sequence"/>
</dbReference>
<dbReference type="PANTHER" id="PTHR24148:SF73">
    <property type="entry name" value="HET DOMAIN PROTEIN (AFU_ORTHOLOGUE AFUA_8G01020)"/>
    <property type="match status" value="1"/>
</dbReference>
<dbReference type="InterPro" id="IPR010730">
    <property type="entry name" value="HET"/>
</dbReference>
<feature type="domain" description="Heterokaryon incompatibility" evidence="1">
    <location>
        <begin position="40"/>
        <end position="119"/>
    </location>
</feature>
<evidence type="ECO:0000259" key="1">
    <source>
        <dbReference type="Pfam" id="PF06985"/>
    </source>
</evidence>